<dbReference type="OrthoDB" id="9810556at2"/>
<feature type="domain" description="EamA" evidence="6">
    <location>
        <begin position="7"/>
        <end position="136"/>
    </location>
</feature>
<dbReference type="InterPro" id="IPR000620">
    <property type="entry name" value="EamA_dom"/>
</dbReference>
<reference evidence="7 8" key="1">
    <citation type="submission" date="2007-03" db="EMBL/GenBank/DDBJ databases">
        <authorList>
            <person name="Heidelberg J."/>
        </authorList>
    </citation>
    <scope>NUCLEOTIDE SEQUENCE [LARGE SCALE GENOMIC DNA]</scope>
    <source>
        <strain evidence="8">ATCC 39541 / Classical Ogawa 395 / O395</strain>
    </source>
</reference>
<dbReference type="InterPro" id="IPR050638">
    <property type="entry name" value="AA-Vitamin_Transporters"/>
</dbReference>
<dbReference type="GO" id="GO:0016020">
    <property type="term" value="C:membrane"/>
    <property type="evidence" value="ECO:0007669"/>
    <property type="project" value="UniProtKB-SubCell"/>
</dbReference>
<evidence type="ECO:0000256" key="3">
    <source>
        <dbReference type="ARBA" id="ARBA00022989"/>
    </source>
</evidence>
<keyword evidence="4 5" id="KW-0472">Membrane</keyword>
<feature type="transmembrane region" description="Helical" evidence="5">
    <location>
        <begin position="7"/>
        <end position="27"/>
    </location>
</feature>
<protein>
    <submittedName>
        <fullName evidence="7">Membrane protein</fullName>
    </submittedName>
</protein>
<dbReference type="eggNOG" id="COG0697">
    <property type="taxonomic scope" value="Bacteria"/>
</dbReference>
<dbReference type="PANTHER" id="PTHR32322">
    <property type="entry name" value="INNER MEMBRANE TRANSPORTER"/>
    <property type="match status" value="1"/>
</dbReference>
<dbReference type="KEGG" id="vcr:VC395_A0083"/>
<evidence type="ECO:0000256" key="4">
    <source>
        <dbReference type="ARBA" id="ARBA00023136"/>
    </source>
</evidence>
<comment type="subcellular location">
    <subcellularLocation>
        <location evidence="1">Membrane</location>
        <topology evidence="1">Multi-pass membrane protein</topology>
    </subcellularLocation>
</comment>
<dbReference type="PATRIC" id="fig|345073.21.peg.2841"/>
<dbReference type="EMBL" id="CP000626">
    <property type="protein sequence ID" value="ABQ18576.1"/>
    <property type="molecule type" value="Genomic_DNA"/>
</dbReference>
<accession>A0A0H3AFF1</accession>
<feature type="transmembrane region" description="Helical" evidence="5">
    <location>
        <begin position="93"/>
        <end position="114"/>
    </location>
</feature>
<sequence length="297" mass="32005">MSLVNLLQLLCLAAIWGGSFLFMRIAAHSFGPAYLIEARVGFAALSLFLVAQLLRRSLPIRQHWPHFLILGLINTAVPFLLFAYAALTLNVSTLSILNSTAPIWGAVIGFLWHGTPLSRKAVAGLLLGVSGVAVIVGWDMVAIGHHAALPMVCAALAAASYGLATNYTKQAPQLSAFENAHGSMWAACLWVAPLMWFVPLRETPSSLEWGAVILLGVICTGLAYLIYFRLVKAIGAASTLSVTFLIPVFGILWGYWILDEPIGLNTLFGTLLVLAGTMLVTGFSLRNARLSRQPQPH</sequence>
<dbReference type="PANTHER" id="PTHR32322:SF9">
    <property type="entry name" value="AMINO-ACID METABOLITE EFFLUX PUMP-RELATED"/>
    <property type="match status" value="1"/>
</dbReference>
<dbReference type="Pfam" id="PF00892">
    <property type="entry name" value="EamA"/>
    <property type="match status" value="2"/>
</dbReference>
<feature type="transmembrane region" description="Helical" evidence="5">
    <location>
        <begin position="234"/>
        <end position="256"/>
    </location>
</feature>
<dbReference type="RefSeq" id="WP_000060640.1">
    <property type="nucleotide sequence ID" value="NC_009456.1"/>
</dbReference>
<feature type="transmembrane region" description="Helical" evidence="5">
    <location>
        <begin position="262"/>
        <end position="285"/>
    </location>
</feature>
<evidence type="ECO:0000256" key="1">
    <source>
        <dbReference type="ARBA" id="ARBA00004141"/>
    </source>
</evidence>
<organism evidence="7 8">
    <name type="scientific">Vibrio cholerae serotype O1 (strain ATCC 39541 / Classical Ogawa 395 / O395)</name>
    <dbReference type="NCBI Taxonomy" id="345073"/>
    <lineage>
        <taxon>Bacteria</taxon>
        <taxon>Pseudomonadati</taxon>
        <taxon>Pseudomonadota</taxon>
        <taxon>Gammaproteobacteria</taxon>
        <taxon>Vibrionales</taxon>
        <taxon>Vibrionaceae</taxon>
        <taxon>Vibrio</taxon>
    </lineage>
</organism>
<feature type="transmembrane region" description="Helical" evidence="5">
    <location>
        <begin position="176"/>
        <end position="197"/>
    </location>
</feature>
<dbReference type="Gene3D" id="1.10.3730.20">
    <property type="match status" value="1"/>
</dbReference>
<evidence type="ECO:0000256" key="5">
    <source>
        <dbReference type="SAM" id="Phobius"/>
    </source>
</evidence>
<name>A0A0H3AFF1_VIBC3</name>
<feature type="transmembrane region" description="Helical" evidence="5">
    <location>
        <begin position="209"/>
        <end position="227"/>
    </location>
</feature>
<evidence type="ECO:0000313" key="8">
    <source>
        <dbReference type="Proteomes" id="UP000000249"/>
    </source>
</evidence>
<evidence type="ECO:0000259" key="6">
    <source>
        <dbReference type="Pfam" id="PF00892"/>
    </source>
</evidence>
<feature type="transmembrane region" description="Helical" evidence="5">
    <location>
        <begin position="121"/>
        <end position="141"/>
    </location>
</feature>
<feature type="transmembrane region" description="Helical" evidence="5">
    <location>
        <begin position="66"/>
        <end position="87"/>
    </location>
</feature>
<feature type="domain" description="EamA" evidence="6">
    <location>
        <begin position="151"/>
        <end position="281"/>
    </location>
</feature>
<keyword evidence="2 5" id="KW-0812">Transmembrane</keyword>
<feature type="transmembrane region" description="Helical" evidence="5">
    <location>
        <begin position="33"/>
        <end position="54"/>
    </location>
</feature>
<gene>
    <name evidence="7" type="ordered locus">VC0395_0050</name>
</gene>
<evidence type="ECO:0000313" key="7">
    <source>
        <dbReference type="EMBL" id="ABQ18576.1"/>
    </source>
</evidence>
<dbReference type="SUPFAM" id="SSF103481">
    <property type="entry name" value="Multidrug resistance efflux transporter EmrE"/>
    <property type="match status" value="2"/>
</dbReference>
<feature type="transmembrane region" description="Helical" evidence="5">
    <location>
        <begin position="147"/>
        <end position="164"/>
    </location>
</feature>
<keyword evidence="3 5" id="KW-1133">Transmembrane helix</keyword>
<dbReference type="InterPro" id="IPR037185">
    <property type="entry name" value="EmrE-like"/>
</dbReference>
<dbReference type="KEGG" id="vco:VC0395_0050"/>
<dbReference type="AlphaFoldDB" id="A0A0H3AFF1"/>
<dbReference type="Proteomes" id="UP000000249">
    <property type="component" value="Chromosome 2"/>
</dbReference>
<proteinExistence type="predicted"/>
<evidence type="ECO:0000256" key="2">
    <source>
        <dbReference type="ARBA" id="ARBA00022692"/>
    </source>
</evidence>